<evidence type="ECO:0000313" key="4">
    <source>
        <dbReference type="EMBL" id="KMY31613.1"/>
    </source>
</evidence>
<dbReference type="GO" id="GO:0044550">
    <property type="term" value="P:secondary metabolite biosynthetic process"/>
    <property type="evidence" value="ECO:0007669"/>
    <property type="project" value="TreeGrafter"/>
</dbReference>
<evidence type="ECO:0000256" key="1">
    <source>
        <dbReference type="ARBA" id="ARBA00022598"/>
    </source>
</evidence>
<dbReference type="Gene3D" id="3.40.50.12780">
    <property type="entry name" value="N-terminal domain of ligase-like"/>
    <property type="match status" value="1"/>
</dbReference>
<dbReference type="InterPro" id="IPR042099">
    <property type="entry name" value="ANL_N_sf"/>
</dbReference>
<dbReference type="EMBL" id="LFXJ01000005">
    <property type="protein sequence ID" value="KMY31613.1"/>
    <property type="molecule type" value="Genomic_DNA"/>
</dbReference>
<organism evidence="4 5">
    <name type="scientific">Lysinibacillus xylanilyticus</name>
    <dbReference type="NCBI Taxonomy" id="582475"/>
    <lineage>
        <taxon>Bacteria</taxon>
        <taxon>Bacillati</taxon>
        <taxon>Bacillota</taxon>
        <taxon>Bacilli</taxon>
        <taxon>Bacillales</taxon>
        <taxon>Bacillaceae</taxon>
        <taxon>Lysinibacillus</taxon>
    </lineage>
</organism>
<evidence type="ECO:0000256" key="2">
    <source>
        <dbReference type="SAM" id="Phobius"/>
    </source>
</evidence>
<feature type="transmembrane region" description="Helical" evidence="2">
    <location>
        <begin position="27"/>
        <end position="53"/>
    </location>
</feature>
<dbReference type="PANTHER" id="PTHR45527:SF10">
    <property type="entry name" value="PYOCHELIN SYNTHASE PCHF"/>
    <property type="match status" value="1"/>
</dbReference>
<dbReference type="SUPFAM" id="SSF56801">
    <property type="entry name" value="Acetyl-CoA synthetase-like"/>
    <property type="match status" value="1"/>
</dbReference>
<keyword evidence="1" id="KW-0436">Ligase</keyword>
<evidence type="ECO:0000259" key="3">
    <source>
        <dbReference type="Pfam" id="PF00501"/>
    </source>
</evidence>
<feature type="domain" description="AMP-dependent synthetase/ligase" evidence="3">
    <location>
        <begin position="1"/>
        <end position="65"/>
    </location>
</feature>
<dbReference type="AlphaFoldDB" id="A0A0K9FBM0"/>
<evidence type="ECO:0000313" key="5">
    <source>
        <dbReference type="Proteomes" id="UP000037326"/>
    </source>
</evidence>
<protein>
    <recommendedName>
        <fullName evidence="3">AMP-dependent synthetase/ligase domain-containing protein</fullName>
    </recommendedName>
</protein>
<dbReference type="GO" id="GO:0005737">
    <property type="term" value="C:cytoplasm"/>
    <property type="evidence" value="ECO:0007669"/>
    <property type="project" value="TreeGrafter"/>
</dbReference>
<dbReference type="GO" id="GO:0016874">
    <property type="term" value="F:ligase activity"/>
    <property type="evidence" value="ECO:0007669"/>
    <property type="project" value="UniProtKB-KW"/>
</dbReference>
<comment type="caution">
    <text evidence="4">The sequence shown here is derived from an EMBL/GenBank/DDBJ whole genome shotgun (WGS) entry which is preliminary data.</text>
</comment>
<dbReference type="Pfam" id="PF00501">
    <property type="entry name" value="AMP-binding"/>
    <property type="match status" value="1"/>
</dbReference>
<proteinExistence type="predicted"/>
<accession>A0A0K9FBM0</accession>
<name>A0A0K9FBM0_9BACI</name>
<dbReference type="InterPro" id="IPR000873">
    <property type="entry name" value="AMP-dep_synth/lig_dom"/>
</dbReference>
<dbReference type="OrthoDB" id="9778383at2"/>
<dbReference type="GO" id="GO:0043041">
    <property type="term" value="P:amino acid activation for nonribosomal peptide biosynthetic process"/>
    <property type="evidence" value="ECO:0007669"/>
    <property type="project" value="TreeGrafter"/>
</dbReference>
<dbReference type="PANTHER" id="PTHR45527">
    <property type="entry name" value="NONRIBOSOMAL PEPTIDE SYNTHETASE"/>
    <property type="match status" value="1"/>
</dbReference>
<keyword evidence="2" id="KW-0812">Transmembrane</keyword>
<dbReference type="GO" id="GO:0031177">
    <property type="term" value="F:phosphopantetheine binding"/>
    <property type="evidence" value="ECO:0007669"/>
    <property type="project" value="TreeGrafter"/>
</dbReference>
<dbReference type="Proteomes" id="UP000037326">
    <property type="component" value="Unassembled WGS sequence"/>
</dbReference>
<keyword evidence="2" id="KW-0472">Membrane</keyword>
<keyword evidence="2" id="KW-1133">Transmembrane helix</keyword>
<sequence>MITHEAVSNTILDVNQRFGINSNDRMLLLSSLCFDLSVFDIFGAFQVGAALVLSEDPKNSRALIETI</sequence>
<gene>
    <name evidence="4" type="ORF">ACZ11_05210</name>
</gene>
<dbReference type="PATRIC" id="fig|582475.4.peg.474"/>
<reference evidence="5" key="1">
    <citation type="submission" date="2015-07" db="EMBL/GenBank/DDBJ databases">
        <authorList>
            <consortium name="Consortium for Microbial Forensics and Genomics (microFORGE)"/>
            <person name="Knight B.M."/>
            <person name="Roberts D.P."/>
            <person name="Lin D."/>
            <person name="Hari K."/>
            <person name="Fletcher J."/>
            <person name="Melcher U."/>
            <person name="Blagden T."/>
            <person name="Winegar R.A."/>
        </authorList>
    </citation>
    <scope>NUCLEOTIDE SEQUENCE [LARGE SCALE GENOMIC DNA]</scope>
    <source>
        <strain evidence="5">DSM 23493</strain>
    </source>
</reference>